<organism evidence="10 11">
    <name type="scientific">Phytophthora lilii</name>
    <dbReference type="NCBI Taxonomy" id="2077276"/>
    <lineage>
        <taxon>Eukaryota</taxon>
        <taxon>Sar</taxon>
        <taxon>Stramenopiles</taxon>
        <taxon>Oomycota</taxon>
        <taxon>Peronosporomycetes</taxon>
        <taxon>Peronosporales</taxon>
        <taxon>Peronosporaceae</taxon>
        <taxon>Phytophthora</taxon>
    </lineage>
</organism>
<evidence type="ECO:0000256" key="4">
    <source>
        <dbReference type="ARBA" id="ARBA00022989"/>
    </source>
</evidence>
<protein>
    <submittedName>
        <fullName evidence="10">Unnamed protein product</fullName>
    </submittedName>
</protein>
<gene>
    <name evidence="10" type="ORF">Plil01_001606500</name>
</gene>
<dbReference type="GO" id="GO:0005249">
    <property type="term" value="F:voltage-gated potassium channel activity"/>
    <property type="evidence" value="ECO:0007669"/>
    <property type="project" value="InterPro"/>
</dbReference>
<evidence type="ECO:0000256" key="5">
    <source>
        <dbReference type="ARBA" id="ARBA00023065"/>
    </source>
</evidence>
<reference evidence="10" key="1">
    <citation type="submission" date="2023-04" db="EMBL/GenBank/DDBJ databases">
        <title>Phytophthora lilii NBRC 32176.</title>
        <authorList>
            <person name="Ichikawa N."/>
            <person name="Sato H."/>
            <person name="Tonouchi N."/>
        </authorList>
    </citation>
    <scope>NUCLEOTIDE SEQUENCE</scope>
    <source>
        <strain evidence="10">NBRC 32176</strain>
    </source>
</reference>
<keyword evidence="3" id="KW-0812">Transmembrane</keyword>
<feature type="domain" description="Potassium channel" evidence="9">
    <location>
        <begin position="3"/>
        <end position="50"/>
    </location>
</feature>
<dbReference type="SUPFAM" id="SSF81324">
    <property type="entry name" value="Voltage-gated potassium channels"/>
    <property type="match status" value="1"/>
</dbReference>
<evidence type="ECO:0000256" key="1">
    <source>
        <dbReference type="ARBA" id="ARBA00004141"/>
    </source>
</evidence>
<evidence type="ECO:0000256" key="8">
    <source>
        <dbReference type="SAM" id="MobiDB-lite"/>
    </source>
</evidence>
<keyword evidence="7" id="KW-0407">Ion channel</keyword>
<comment type="subcellular location">
    <subcellularLocation>
        <location evidence="1">Membrane</location>
        <topology evidence="1">Multi-pass membrane protein</topology>
    </subcellularLocation>
</comment>
<dbReference type="Proteomes" id="UP001165083">
    <property type="component" value="Unassembled WGS sequence"/>
</dbReference>
<evidence type="ECO:0000256" key="3">
    <source>
        <dbReference type="ARBA" id="ARBA00022692"/>
    </source>
</evidence>
<dbReference type="Gene3D" id="1.10.287.70">
    <property type="match status" value="1"/>
</dbReference>
<dbReference type="GO" id="GO:0001508">
    <property type="term" value="P:action potential"/>
    <property type="evidence" value="ECO:0007669"/>
    <property type="project" value="TreeGrafter"/>
</dbReference>
<evidence type="ECO:0000313" key="10">
    <source>
        <dbReference type="EMBL" id="GMF38509.1"/>
    </source>
</evidence>
<name>A0A9W7CQ89_9STRA</name>
<proteinExistence type="predicted"/>
<keyword evidence="4" id="KW-1133">Transmembrane helix</keyword>
<keyword evidence="5" id="KW-0406">Ion transport</keyword>
<dbReference type="InterPro" id="IPR013099">
    <property type="entry name" value="K_chnl_dom"/>
</dbReference>
<dbReference type="EMBL" id="BSXW01001686">
    <property type="protein sequence ID" value="GMF38509.1"/>
    <property type="molecule type" value="Genomic_DNA"/>
</dbReference>
<evidence type="ECO:0000313" key="11">
    <source>
        <dbReference type="Proteomes" id="UP001165083"/>
    </source>
</evidence>
<dbReference type="PANTHER" id="PTHR11537:SF254">
    <property type="entry name" value="POTASSIUM VOLTAGE-GATED CHANNEL PROTEIN SHAB"/>
    <property type="match status" value="1"/>
</dbReference>
<dbReference type="Pfam" id="PF07885">
    <property type="entry name" value="Ion_trans_2"/>
    <property type="match status" value="1"/>
</dbReference>
<dbReference type="OrthoDB" id="69996at2759"/>
<dbReference type="GO" id="GO:0008076">
    <property type="term" value="C:voltage-gated potassium channel complex"/>
    <property type="evidence" value="ECO:0007669"/>
    <property type="project" value="InterPro"/>
</dbReference>
<feature type="compositionally biased region" description="Low complexity" evidence="8">
    <location>
        <begin position="282"/>
        <end position="296"/>
    </location>
</feature>
<keyword evidence="2" id="KW-0813">Transport</keyword>
<accession>A0A9W7CQ89</accession>
<keyword evidence="11" id="KW-1185">Reference proteome</keyword>
<sequence>MLRSTWFSLVSFTTVGYGDLYPRTSLGKMLDIIGMIFSSCYTAMPLTLVGGQFYVCYEIHAQEKRLRRRVQQRIKPDDTTSRAMAESMLQAFASSRDAVPNCEVVLPRLQRADARTESKAALDLVETINQIPTASQRTMSVSPLLSTVRDEDPAPTQQYTHSTEVQIISNFFLMHKVFHETIKDISLLNCLGIERVNTMRKNSSEAATKIPDVREREELIEAKISENMEFCVTACLNFAAMIERTLGTQHTRKRRQQPSIIQTNALLAAAELTSELLQPDLSVSNKSSKSNRTNKSIAAPSDPTPDLSESPSFTPTTSLQPKSTSLKRIATISKIFVGPILQSQRTQRAAKLAEFTNKKDQRHSSLTL</sequence>
<evidence type="ECO:0000256" key="2">
    <source>
        <dbReference type="ARBA" id="ARBA00022448"/>
    </source>
</evidence>
<evidence type="ECO:0000259" key="9">
    <source>
        <dbReference type="Pfam" id="PF07885"/>
    </source>
</evidence>
<comment type="caution">
    <text evidence="10">The sequence shown here is derived from an EMBL/GenBank/DDBJ whole genome shotgun (WGS) entry which is preliminary data.</text>
</comment>
<dbReference type="InterPro" id="IPR028325">
    <property type="entry name" value="VG_K_chnl"/>
</dbReference>
<feature type="region of interest" description="Disordered" evidence="8">
    <location>
        <begin position="282"/>
        <end position="321"/>
    </location>
</feature>
<dbReference type="PANTHER" id="PTHR11537">
    <property type="entry name" value="VOLTAGE-GATED POTASSIUM CHANNEL"/>
    <property type="match status" value="1"/>
</dbReference>
<keyword evidence="6" id="KW-0472">Membrane</keyword>
<evidence type="ECO:0000256" key="6">
    <source>
        <dbReference type="ARBA" id="ARBA00023136"/>
    </source>
</evidence>
<feature type="compositionally biased region" description="Polar residues" evidence="8">
    <location>
        <begin position="307"/>
        <end position="321"/>
    </location>
</feature>
<dbReference type="AlphaFoldDB" id="A0A9W7CQ89"/>
<evidence type="ECO:0000256" key="7">
    <source>
        <dbReference type="ARBA" id="ARBA00023303"/>
    </source>
</evidence>